<protein>
    <submittedName>
        <fullName evidence="1">Uncharacterized protein</fullName>
    </submittedName>
</protein>
<dbReference type="EMBL" id="WJXA01000003">
    <property type="protein sequence ID" value="KAF7146928.1"/>
    <property type="molecule type" value="Genomic_DNA"/>
</dbReference>
<comment type="caution">
    <text evidence="1">The sequence shown here is derived from an EMBL/GenBank/DDBJ whole genome shotgun (WGS) entry which is preliminary data.</text>
</comment>
<proteinExistence type="predicted"/>
<evidence type="ECO:0000313" key="1">
    <source>
        <dbReference type="EMBL" id="KAF7146928.1"/>
    </source>
</evidence>
<keyword evidence="2" id="KW-1185">Reference proteome</keyword>
<gene>
    <name evidence="1" type="ORF">RHSIM_Rhsim03G0116600</name>
</gene>
<reference evidence="1" key="1">
    <citation type="submission" date="2019-11" db="EMBL/GenBank/DDBJ databases">
        <authorList>
            <person name="Liu Y."/>
            <person name="Hou J."/>
            <person name="Li T.-Q."/>
            <person name="Guan C.-H."/>
            <person name="Wu X."/>
            <person name="Wu H.-Z."/>
            <person name="Ling F."/>
            <person name="Zhang R."/>
            <person name="Shi X.-G."/>
            <person name="Ren J.-P."/>
            <person name="Chen E.-F."/>
            <person name="Sun J.-M."/>
        </authorList>
    </citation>
    <scope>NUCLEOTIDE SEQUENCE</scope>
    <source>
        <strain evidence="1">Adult_tree_wgs_1</strain>
        <tissue evidence="1">Leaves</tissue>
    </source>
</reference>
<evidence type="ECO:0000313" key="2">
    <source>
        <dbReference type="Proteomes" id="UP000626092"/>
    </source>
</evidence>
<dbReference type="AlphaFoldDB" id="A0A834H5Y3"/>
<dbReference type="OrthoDB" id="1935089at2759"/>
<sequence>METVGVRPVALHTPGDVIIKDSHAPPPRTKQGNILKGSGLAKVCKKLKGCKEKLKVWHKQNFGDFRLQIATLKDRLAHLQEQQVSFSNSDCMVEEKIIKSKLEDLWQKDAMYWHQRSRIKWLQMGDKNSRFFHLSTIHRRQRNQVVKLKDEAGIWKMEETDISDGCDFGSHDLRFVVACGLIREGLFVILSAIYNPCVYGTLYYSWFDSHLLPVRDPIKLVDCTNLT</sequence>
<organism evidence="1 2">
    <name type="scientific">Rhododendron simsii</name>
    <name type="common">Sims's rhododendron</name>
    <dbReference type="NCBI Taxonomy" id="118357"/>
    <lineage>
        <taxon>Eukaryota</taxon>
        <taxon>Viridiplantae</taxon>
        <taxon>Streptophyta</taxon>
        <taxon>Embryophyta</taxon>
        <taxon>Tracheophyta</taxon>
        <taxon>Spermatophyta</taxon>
        <taxon>Magnoliopsida</taxon>
        <taxon>eudicotyledons</taxon>
        <taxon>Gunneridae</taxon>
        <taxon>Pentapetalae</taxon>
        <taxon>asterids</taxon>
        <taxon>Ericales</taxon>
        <taxon>Ericaceae</taxon>
        <taxon>Ericoideae</taxon>
        <taxon>Rhodoreae</taxon>
        <taxon>Rhododendron</taxon>
    </lineage>
</organism>
<accession>A0A834H5Y3</accession>
<dbReference type="Proteomes" id="UP000626092">
    <property type="component" value="Unassembled WGS sequence"/>
</dbReference>
<name>A0A834H5Y3_RHOSS</name>